<dbReference type="PANTHER" id="PTHR13799:SF14">
    <property type="entry name" value="GTP CYCLOHYDROLASE 1 TYPE 2 HOMOLOG"/>
    <property type="match status" value="1"/>
</dbReference>
<dbReference type="Pfam" id="PF01784">
    <property type="entry name" value="DUF34_NIF3"/>
    <property type="match status" value="1"/>
</dbReference>
<evidence type="ECO:0000256" key="2">
    <source>
        <dbReference type="ARBA" id="ARBA00011643"/>
    </source>
</evidence>
<dbReference type="AlphaFoldDB" id="A0A3K5JQW1"/>
<evidence type="ECO:0000256" key="4">
    <source>
        <dbReference type="ARBA" id="ARBA00022723"/>
    </source>
</evidence>
<dbReference type="GO" id="GO:0005737">
    <property type="term" value="C:cytoplasm"/>
    <property type="evidence" value="ECO:0007669"/>
    <property type="project" value="TreeGrafter"/>
</dbReference>
<dbReference type="InterPro" id="IPR036069">
    <property type="entry name" value="DUF34/NIF3_sf"/>
</dbReference>
<sequence>MKLIEIYNFLDKLSPFETQEIWDNSGLLLGNFNDEIHNVYLSLDIDEQLIQNAEENSLFITHHPLIFKGLKDLANSTYPRAFVKEMLRKNLSLISMHTNFDLSHLNTYFIEEILGFEISSKDKFLAYIDVDMSFEELCIVVKKRLNLEILRTSFCGKEYLKRLAVCTGSGGDLLNEVKADCYLSGDFKYHQALEAISNHLNLIDLGHFESERYFAQCLAKHLKNLPLKVIITVSKNPFQYF</sequence>
<reference evidence="6 7" key="1">
    <citation type="submission" date="2018-05" db="EMBL/GenBank/DDBJ databases">
        <authorList>
            <consortium name="NARMS: The National Antimicrobial Resistance Monitoring System"/>
        </authorList>
    </citation>
    <scope>NUCLEOTIDE SEQUENCE [LARGE SCALE GENOMIC DNA]</scope>
    <source>
        <strain evidence="6 7">FSIS1609200</strain>
    </source>
</reference>
<keyword evidence="4 5" id="KW-0479">Metal-binding</keyword>
<feature type="binding site" evidence="5">
    <location>
        <position position="211"/>
    </location>
    <ligand>
        <name>a divalent metal cation</name>
        <dbReference type="ChEBI" id="CHEBI:60240"/>
        <label>1</label>
    </ligand>
</feature>
<evidence type="ECO:0000256" key="5">
    <source>
        <dbReference type="PIRSR" id="PIRSR602678-1"/>
    </source>
</evidence>
<evidence type="ECO:0000256" key="1">
    <source>
        <dbReference type="ARBA" id="ARBA00006964"/>
    </source>
</evidence>
<comment type="caution">
    <text evidence="6">The sequence shown here is derived from an EMBL/GenBank/DDBJ whole genome shotgun (WGS) entry which is preliminary data.</text>
</comment>
<evidence type="ECO:0000313" key="7">
    <source>
        <dbReference type="Proteomes" id="UP000557830"/>
    </source>
</evidence>
<dbReference type="EMBL" id="AABUYW010000008">
    <property type="protein sequence ID" value="EAJ1077025.1"/>
    <property type="molecule type" value="Genomic_DNA"/>
</dbReference>
<feature type="binding site" evidence="5">
    <location>
        <position position="207"/>
    </location>
    <ligand>
        <name>a divalent metal cation</name>
        <dbReference type="ChEBI" id="CHEBI:60240"/>
        <label>1</label>
    </ligand>
</feature>
<gene>
    <name evidence="6" type="ORF">BU953_05315</name>
</gene>
<dbReference type="RefSeq" id="WP_002825389.1">
    <property type="nucleotide sequence ID" value="NZ_AP028341.1"/>
</dbReference>
<dbReference type="SUPFAM" id="SSF102705">
    <property type="entry name" value="NIF3 (NGG1p interacting factor 3)-like"/>
    <property type="match status" value="1"/>
</dbReference>
<name>A0A3K5JQW1_CAMCO</name>
<dbReference type="PANTHER" id="PTHR13799">
    <property type="entry name" value="NGG1 INTERACTING FACTOR 3"/>
    <property type="match status" value="1"/>
</dbReference>
<dbReference type="NCBIfam" id="TIGR00486">
    <property type="entry name" value="YbgI_SA1388"/>
    <property type="match status" value="1"/>
</dbReference>
<comment type="subunit">
    <text evidence="2">Homohexamer.</text>
</comment>
<proteinExistence type="inferred from homology"/>
<feature type="binding site" evidence="5">
    <location>
        <position position="62"/>
    </location>
    <ligand>
        <name>a divalent metal cation</name>
        <dbReference type="ChEBI" id="CHEBI:60240"/>
        <label>1</label>
    </ligand>
</feature>
<feature type="binding site" evidence="5">
    <location>
        <position position="63"/>
    </location>
    <ligand>
        <name>a divalent metal cation</name>
        <dbReference type="ChEBI" id="CHEBI:60240"/>
        <label>1</label>
    </ligand>
</feature>
<dbReference type="GO" id="GO:0046872">
    <property type="term" value="F:metal ion binding"/>
    <property type="evidence" value="ECO:0007669"/>
    <property type="project" value="UniProtKB-KW"/>
</dbReference>
<evidence type="ECO:0000256" key="3">
    <source>
        <dbReference type="ARBA" id="ARBA00022112"/>
    </source>
</evidence>
<dbReference type="Gene3D" id="3.40.1390.30">
    <property type="entry name" value="NIF3 (NGG1p interacting factor 3)-like"/>
    <property type="match status" value="2"/>
</dbReference>
<comment type="similarity">
    <text evidence="1">Belongs to the GTP cyclohydrolase I type 2/NIF3 family.</text>
</comment>
<protein>
    <recommendedName>
        <fullName evidence="3">GTP cyclohydrolase 1 type 2 homolog</fullName>
    </recommendedName>
</protein>
<feature type="binding site" evidence="5">
    <location>
        <position position="101"/>
    </location>
    <ligand>
        <name>a divalent metal cation</name>
        <dbReference type="ChEBI" id="CHEBI:60240"/>
        <label>1</label>
    </ligand>
</feature>
<organism evidence="6 7">
    <name type="scientific">Campylobacter coli</name>
    <dbReference type="NCBI Taxonomy" id="195"/>
    <lineage>
        <taxon>Bacteria</taxon>
        <taxon>Pseudomonadati</taxon>
        <taxon>Campylobacterota</taxon>
        <taxon>Epsilonproteobacteria</taxon>
        <taxon>Campylobacterales</taxon>
        <taxon>Campylobacteraceae</taxon>
        <taxon>Campylobacter</taxon>
    </lineage>
</organism>
<evidence type="ECO:0000313" key="6">
    <source>
        <dbReference type="EMBL" id="EAJ1077025.1"/>
    </source>
</evidence>
<dbReference type="InterPro" id="IPR002678">
    <property type="entry name" value="DUF34/NIF3"/>
</dbReference>
<dbReference type="Proteomes" id="UP000557830">
    <property type="component" value="Unassembled WGS sequence"/>
</dbReference>
<accession>A0A3K5JQW1</accession>
<dbReference type="FunFam" id="3.40.1390.30:FF:000001">
    <property type="entry name" value="GTP cyclohydrolase 1 type 2"/>
    <property type="match status" value="1"/>
</dbReference>